<gene>
    <name evidence="6 9" type="primary">tilS</name>
    <name evidence="9" type="ORF">FA584_09920</name>
    <name evidence="8" type="ORF">SJPD1_0544</name>
</gene>
<keyword evidence="6" id="KW-0963">Cytoplasm</keyword>
<evidence type="ECO:0000313" key="8">
    <source>
        <dbReference type="EMBL" id="ATB68666.1"/>
    </source>
</evidence>
<sequence length="334" mass="39081">MQPLPLLHNATIDLLKTSKNLLAFSGGGDSTALFFLLLEQNIPFDIAHVNYQTREQSDVEEAYAKKLADTYNKQLFTFTCKLENANFEHSARKERYTFFENIIQEHGYNSLLSAHHLNDKLEWFLMQLTRGAGLVELLGMQEIEEREHYTMIRPLLHVNKKTLQAYLENYKITYFTDESNTSFKHVRNQFRHHYANPLIENYEEGIAKSFRYMEEDAKRLLPHQATRIKDLFLLPKDEDDLINIRHIDKIVKLLGILLSKAQRDEILKTKSCVVGGKIAVCFEEKMILIAPYLKQAMDKKFKERCRQARIPSKIRSYLFTSHIDLSALRLDHTL</sequence>
<dbReference type="EMBL" id="CP023275">
    <property type="protein sequence ID" value="ATB68666.1"/>
    <property type="molecule type" value="Genomic_DNA"/>
</dbReference>
<comment type="function">
    <text evidence="6">Ligates lysine onto the cytidine present at position 34 of the AUA codon-specific tRNA(Ile) that contains the anticodon CAU, in an ATP-dependent manner. Cytidine is converted to lysidine, thus changing the amino acid specificity of the tRNA from methionine to isoleucine.</text>
</comment>
<dbReference type="GO" id="GO:0005524">
    <property type="term" value="F:ATP binding"/>
    <property type="evidence" value="ECO:0007669"/>
    <property type="project" value="UniProtKB-UniRule"/>
</dbReference>
<comment type="catalytic activity">
    <reaction evidence="5 6">
        <text>cytidine(34) in tRNA(Ile2) + L-lysine + ATP = lysidine(34) in tRNA(Ile2) + AMP + diphosphate + H(+)</text>
        <dbReference type="Rhea" id="RHEA:43744"/>
        <dbReference type="Rhea" id="RHEA-COMP:10625"/>
        <dbReference type="Rhea" id="RHEA-COMP:10670"/>
        <dbReference type="ChEBI" id="CHEBI:15378"/>
        <dbReference type="ChEBI" id="CHEBI:30616"/>
        <dbReference type="ChEBI" id="CHEBI:32551"/>
        <dbReference type="ChEBI" id="CHEBI:33019"/>
        <dbReference type="ChEBI" id="CHEBI:82748"/>
        <dbReference type="ChEBI" id="CHEBI:83665"/>
        <dbReference type="ChEBI" id="CHEBI:456215"/>
        <dbReference type="EC" id="6.3.4.19"/>
    </reaction>
</comment>
<dbReference type="HAMAP" id="MF_01161">
    <property type="entry name" value="tRNA_Ile_lys_synt"/>
    <property type="match status" value="1"/>
</dbReference>
<comment type="domain">
    <text evidence="6">The N-terminal region contains the highly conserved SGGXDS motif, predicted to be a P-loop motif involved in ATP binding.</text>
</comment>
<organism evidence="8 10">
    <name type="scientific">Sulfurospirillum diekertiae</name>
    <dbReference type="NCBI Taxonomy" id="1854492"/>
    <lineage>
        <taxon>Bacteria</taxon>
        <taxon>Pseudomonadati</taxon>
        <taxon>Campylobacterota</taxon>
        <taxon>Epsilonproteobacteria</taxon>
        <taxon>Campylobacterales</taxon>
        <taxon>Sulfurospirillaceae</taxon>
        <taxon>Sulfurospirillum</taxon>
    </lineage>
</organism>
<evidence type="ECO:0000256" key="6">
    <source>
        <dbReference type="HAMAP-Rule" id="MF_01161"/>
    </source>
</evidence>
<evidence type="ECO:0000256" key="1">
    <source>
        <dbReference type="ARBA" id="ARBA00022598"/>
    </source>
</evidence>
<keyword evidence="2 6" id="KW-0819">tRNA processing</keyword>
<protein>
    <recommendedName>
        <fullName evidence="6">tRNA(Ile)-lysidine synthase</fullName>
        <ecNumber evidence="6">6.3.4.19</ecNumber>
    </recommendedName>
    <alternativeName>
        <fullName evidence="6">tRNA(Ile)-2-lysyl-cytidine synthase</fullName>
    </alternativeName>
    <alternativeName>
        <fullName evidence="6">tRNA(Ile)-lysidine synthetase</fullName>
    </alternativeName>
</protein>
<dbReference type="GO" id="GO:0006400">
    <property type="term" value="P:tRNA modification"/>
    <property type="evidence" value="ECO:0007669"/>
    <property type="project" value="UniProtKB-UniRule"/>
</dbReference>
<evidence type="ECO:0000313" key="10">
    <source>
        <dbReference type="Proteomes" id="UP000217349"/>
    </source>
</evidence>
<keyword evidence="1 6" id="KW-0436">Ligase</keyword>
<dbReference type="PANTHER" id="PTHR43033">
    <property type="entry name" value="TRNA(ILE)-LYSIDINE SYNTHASE-RELATED"/>
    <property type="match status" value="1"/>
</dbReference>
<accession>A0A6G9VWF1</accession>
<evidence type="ECO:0000313" key="9">
    <source>
        <dbReference type="EMBL" id="QIR77324.1"/>
    </source>
</evidence>
<proteinExistence type="inferred from homology"/>
<dbReference type="InterPro" id="IPR011063">
    <property type="entry name" value="TilS/TtcA_N"/>
</dbReference>
<dbReference type="GO" id="GO:0032267">
    <property type="term" value="F:tRNA(Ile)-lysidine synthase activity"/>
    <property type="evidence" value="ECO:0007669"/>
    <property type="project" value="UniProtKB-EC"/>
</dbReference>
<dbReference type="KEGG" id="sulj:SJPD1_0544"/>
<dbReference type="Pfam" id="PF01171">
    <property type="entry name" value="ATP_bind_3"/>
    <property type="match status" value="1"/>
</dbReference>
<dbReference type="Gene3D" id="3.40.50.620">
    <property type="entry name" value="HUPs"/>
    <property type="match status" value="1"/>
</dbReference>
<keyword evidence="4 6" id="KW-0067">ATP-binding</keyword>
<dbReference type="OrthoDB" id="5289653at2"/>
<dbReference type="SUPFAM" id="SSF52402">
    <property type="entry name" value="Adenine nucleotide alpha hydrolases-like"/>
    <property type="match status" value="1"/>
</dbReference>
<comment type="similarity">
    <text evidence="6">Belongs to the tRNA(Ile)-lysidine synthase family.</text>
</comment>
<dbReference type="AlphaFoldDB" id="A0A290HS70"/>
<dbReference type="EMBL" id="CP039734">
    <property type="protein sequence ID" value="QIR77324.1"/>
    <property type="molecule type" value="Genomic_DNA"/>
</dbReference>
<name>A0A290HS70_9BACT</name>
<dbReference type="InterPro" id="IPR012795">
    <property type="entry name" value="tRNA_Ile_lys_synt_N"/>
</dbReference>
<evidence type="ECO:0000259" key="7">
    <source>
        <dbReference type="Pfam" id="PF01171"/>
    </source>
</evidence>
<evidence type="ECO:0000256" key="4">
    <source>
        <dbReference type="ARBA" id="ARBA00022840"/>
    </source>
</evidence>
<evidence type="ECO:0000256" key="5">
    <source>
        <dbReference type="ARBA" id="ARBA00048539"/>
    </source>
</evidence>
<evidence type="ECO:0000256" key="3">
    <source>
        <dbReference type="ARBA" id="ARBA00022741"/>
    </source>
</evidence>
<accession>A0A290HS70</accession>
<dbReference type="InterPro" id="IPR012094">
    <property type="entry name" value="tRNA_Ile_lys_synt"/>
</dbReference>
<reference evidence="10" key="2">
    <citation type="submission" date="2017-09" db="EMBL/GenBank/DDBJ databases">
        <title>The complete genome of Sulfurospirillum sp. JPD-1.</title>
        <authorList>
            <person name="Goris T."/>
        </authorList>
    </citation>
    <scope>NUCLEOTIDE SEQUENCE [LARGE SCALE GENOMIC DNA]</scope>
    <source>
        <strain evidence="10">JPD-1</strain>
    </source>
</reference>
<dbReference type="PANTHER" id="PTHR43033:SF1">
    <property type="entry name" value="TRNA(ILE)-LYSIDINE SYNTHASE-RELATED"/>
    <property type="match status" value="1"/>
</dbReference>
<dbReference type="InterPro" id="IPR014729">
    <property type="entry name" value="Rossmann-like_a/b/a_fold"/>
</dbReference>
<reference evidence="9 11" key="1">
    <citation type="journal article" date="2017" name="Environ. Sci. Technol.">
        <title>Organohalide Respiration with Chlorinated Ethenes under Low pH Conditions.</title>
        <authorList>
            <person name="Yang Y."/>
            <person name="Capiro N.L."/>
            <person name="Marcet T.F."/>
            <person name="Yan J."/>
            <person name="Pennell K.D."/>
            <person name="Loffler F.E."/>
        </authorList>
    </citation>
    <scope>NUCLEOTIDE SEQUENCE [LARGE SCALE GENOMIC DNA]</scope>
    <source>
        <strain evidence="9 11">ACSDCE</strain>
    </source>
</reference>
<feature type="binding site" evidence="6">
    <location>
        <begin position="25"/>
        <end position="30"/>
    </location>
    <ligand>
        <name>ATP</name>
        <dbReference type="ChEBI" id="CHEBI:30616"/>
    </ligand>
</feature>
<dbReference type="GO" id="GO:0005737">
    <property type="term" value="C:cytoplasm"/>
    <property type="evidence" value="ECO:0007669"/>
    <property type="project" value="UniProtKB-SubCell"/>
</dbReference>
<keyword evidence="3 6" id="KW-0547">Nucleotide-binding</keyword>
<evidence type="ECO:0000256" key="2">
    <source>
        <dbReference type="ARBA" id="ARBA00022694"/>
    </source>
</evidence>
<dbReference type="Proteomes" id="UP000217349">
    <property type="component" value="Chromosome"/>
</dbReference>
<feature type="domain" description="tRNA(Ile)-lysidine/2-thiocytidine synthase N-terminal" evidence="7">
    <location>
        <begin position="20"/>
        <end position="192"/>
    </location>
</feature>
<dbReference type="NCBIfam" id="TIGR02432">
    <property type="entry name" value="lysidine_TilS_N"/>
    <property type="match status" value="1"/>
</dbReference>
<dbReference type="RefSeq" id="WP_096045857.1">
    <property type="nucleotide sequence ID" value="NZ_CP023275.1"/>
</dbReference>
<reference evidence="9" key="5">
    <citation type="submission" date="2020-08" db="EMBL/GenBank/DDBJ databases">
        <authorList>
            <person name="Yang Y."/>
            <person name="Huo L."/>
            <person name="Yan J."/>
        </authorList>
    </citation>
    <scope>NUCLEOTIDE SEQUENCE</scope>
    <source>
        <strain evidence="9">ACSDCE</strain>
    </source>
</reference>
<reference evidence="8" key="3">
    <citation type="submission" date="2017-09" db="EMBL/GenBank/DDBJ databases">
        <authorList>
            <person name="Goris T."/>
        </authorList>
    </citation>
    <scope>NUCLEOTIDE SEQUENCE</scope>
    <source>
        <strain evidence="8">JPD-1</strain>
    </source>
</reference>
<comment type="subcellular location">
    <subcellularLocation>
        <location evidence="6">Cytoplasm</location>
    </subcellularLocation>
</comment>
<dbReference type="CDD" id="cd01992">
    <property type="entry name" value="TilS_N"/>
    <property type="match status" value="1"/>
</dbReference>
<dbReference type="EC" id="6.3.4.19" evidence="6"/>
<dbReference type="Proteomes" id="UP000502831">
    <property type="component" value="Chromosome"/>
</dbReference>
<reference evidence="8" key="4">
    <citation type="journal article" date="2020" name="MicrobiologyOpen">
        <title>Tetrachloroethene respiration in Sulfurospirillum species is regulated by a two-component system as unraveled by comparative genomics, transcriptomics, and regulator binding studies.</title>
        <authorList>
            <person name="Esken J."/>
            <person name="Goris T."/>
            <person name="Gadkari J."/>
            <person name="Bischler T."/>
            <person name="Forstner K.U."/>
            <person name="Sharma C.M."/>
            <person name="Diekert G."/>
            <person name="Schubert T."/>
        </authorList>
    </citation>
    <scope>NUCLEOTIDE SEQUENCE</scope>
    <source>
        <strain evidence="8">JPD-1</strain>
    </source>
</reference>
<evidence type="ECO:0000313" key="11">
    <source>
        <dbReference type="Proteomes" id="UP000502831"/>
    </source>
</evidence>